<gene>
    <name evidence="2" type="ORF">MtrunA17_Chr2g0310631</name>
</gene>
<dbReference type="InterPro" id="IPR036047">
    <property type="entry name" value="F-box-like_dom_sf"/>
</dbReference>
<dbReference type="PANTHER" id="PTHR31672:SF13">
    <property type="entry name" value="F-BOX PROTEIN CPR30-LIKE"/>
    <property type="match status" value="1"/>
</dbReference>
<dbReference type="SUPFAM" id="SSF81383">
    <property type="entry name" value="F-box domain"/>
    <property type="match status" value="1"/>
</dbReference>
<comment type="caution">
    <text evidence="2">The sequence shown here is derived from an EMBL/GenBank/DDBJ whole genome shotgun (WGS) entry which is preliminary data.</text>
</comment>
<organism evidence="2">
    <name type="scientific">Medicago truncatula</name>
    <name type="common">Barrel medic</name>
    <name type="synonym">Medicago tribuloides</name>
    <dbReference type="NCBI Taxonomy" id="3880"/>
    <lineage>
        <taxon>Eukaryota</taxon>
        <taxon>Viridiplantae</taxon>
        <taxon>Streptophyta</taxon>
        <taxon>Embryophyta</taxon>
        <taxon>Tracheophyta</taxon>
        <taxon>Spermatophyta</taxon>
        <taxon>Magnoliopsida</taxon>
        <taxon>eudicotyledons</taxon>
        <taxon>Gunneridae</taxon>
        <taxon>Pentapetalae</taxon>
        <taxon>rosids</taxon>
        <taxon>fabids</taxon>
        <taxon>Fabales</taxon>
        <taxon>Fabaceae</taxon>
        <taxon>Papilionoideae</taxon>
        <taxon>50 kb inversion clade</taxon>
        <taxon>NPAAA clade</taxon>
        <taxon>Hologalegina</taxon>
        <taxon>IRL clade</taxon>
        <taxon>Trifolieae</taxon>
        <taxon>Medicago</taxon>
    </lineage>
</organism>
<dbReference type="SMART" id="SM00256">
    <property type="entry name" value="FBOX"/>
    <property type="match status" value="1"/>
</dbReference>
<dbReference type="EMBL" id="PSQE01000002">
    <property type="protein sequence ID" value="RHN74458.1"/>
    <property type="molecule type" value="Genomic_DNA"/>
</dbReference>
<dbReference type="InterPro" id="IPR050796">
    <property type="entry name" value="SCF_F-box_component"/>
</dbReference>
<protein>
    <submittedName>
        <fullName evidence="2">Putative F-box domain-containing protein</fullName>
    </submittedName>
</protein>
<dbReference type="InterPro" id="IPR001810">
    <property type="entry name" value="F-box_dom"/>
</dbReference>
<evidence type="ECO:0000259" key="1">
    <source>
        <dbReference type="PROSITE" id="PS50181"/>
    </source>
</evidence>
<reference evidence="2" key="1">
    <citation type="journal article" date="2018" name="Nat. Plants">
        <title>Whole-genome landscape of Medicago truncatula symbiotic genes.</title>
        <authorList>
            <person name="Pecrix Y."/>
            <person name="Gamas P."/>
            <person name="Carrere S."/>
        </authorList>
    </citation>
    <scope>NUCLEOTIDE SEQUENCE</scope>
    <source>
        <tissue evidence="2">Leaves</tissue>
    </source>
</reference>
<dbReference type="AlphaFoldDB" id="A0A396JDI3"/>
<dbReference type="Gramene" id="rna10534">
    <property type="protein sequence ID" value="RHN74458.1"/>
    <property type="gene ID" value="gene10534"/>
</dbReference>
<dbReference type="PANTHER" id="PTHR31672">
    <property type="entry name" value="BNACNNG10540D PROTEIN"/>
    <property type="match status" value="1"/>
</dbReference>
<dbReference type="PROSITE" id="PS50181">
    <property type="entry name" value="FBOX"/>
    <property type="match status" value="1"/>
</dbReference>
<feature type="domain" description="F-box" evidence="1">
    <location>
        <begin position="6"/>
        <end position="55"/>
    </location>
</feature>
<sequence length="312" mass="35561">MAPTNQKVSLHVPEDVVFSIFSKLPLKSVNRFTCVSKSWTTLFENSYFMNMFSKYMVSKYHLSYDEACLLLNCQWRKLYLLSGERFENKVQLNWPDPFNRSYSYTYIFGSAINGTLCINNENHSRIVLWNPATDESNIVPANKVRCYILSFIGIDAYLNGVCHWWGETECETYVVSFNLSNEVPVTTLLPSDLHDLKWVYRYLAVLNEHVAMISNYAKTTSSLYTSISILGEPGVKESWIKLFDIGPLSCMEHPIGVGKKGNIFIRKDDDNELACLDLTTGVMENIGAKAGAFRSQIVLYDKNILPIKGMNN</sequence>
<dbReference type="Pfam" id="PF00646">
    <property type="entry name" value="F-box"/>
    <property type="match status" value="1"/>
</dbReference>
<evidence type="ECO:0000313" key="2">
    <source>
        <dbReference type="EMBL" id="RHN74458.1"/>
    </source>
</evidence>
<accession>A0A396JDI3</accession>
<proteinExistence type="predicted"/>
<name>A0A396JDI3_MEDTR</name>
<dbReference type="Proteomes" id="UP000265566">
    <property type="component" value="Chromosome 2"/>
</dbReference>
<dbReference type="Gene3D" id="1.20.1280.50">
    <property type="match status" value="1"/>
</dbReference>